<keyword evidence="2" id="KW-1185">Reference proteome</keyword>
<accession>A0A6J8BV85</accession>
<dbReference type="EMBL" id="CACVKT020004071">
    <property type="protein sequence ID" value="CAC5387913.1"/>
    <property type="molecule type" value="Genomic_DNA"/>
</dbReference>
<gene>
    <name evidence="1" type="ORF">MCOR_23194</name>
</gene>
<evidence type="ECO:0000313" key="1">
    <source>
        <dbReference type="EMBL" id="CAC5387913.1"/>
    </source>
</evidence>
<organism evidence="1 2">
    <name type="scientific">Mytilus coruscus</name>
    <name type="common">Sea mussel</name>
    <dbReference type="NCBI Taxonomy" id="42192"/>
    <lineage>
        <taxon>Eukaryota</taxon>
        <taxon>Metazoa</taxon>
        <taxon>Spiralia</taxon>
        <taxon>Lophotrochozoa</taxon>
        <taxon>Mollusca</taxon>
        <taxon>Bivalvia</taxon>
        <taxon>Autobranchia</taxon>
        <taxon>Pteriomorphia</taxon>
        <taxon>Mytilida</taxon>
        <taxon>Mytiloidea</taxon>
        <taxon>Mytilidae</taxon>
        <taxon>Mytilinae</taxon>
        <taxon>Mytilus</taxon>
    </lineage>
</organism>
<dbReference type="PANTHER" id="PTHR33845">
    <property type="entry name" value="C2H2-TYPE DOMAIN-CONTAINING PROTEIN"/>
    <property type="match status" value="1"/>
</dbReference>
<protein>
    <submittedName>
        <fullName evidence="1">Uncharacterized protein</fullName>
    </submittedName>
</protein>
<dbReference type="OrthoDB" id="6095057at2759"/>
<reference evidence="1 2" key="1">
    <citation type="submission" date="2020-06" db="EMBL/GenBank/DDBJ databases">
        <authorList>
            <person name="Li R."/>
            <person name="Bekaert M."/>
        </authorList>
    </citation>
    <scope>NUCLEOTIDE SEQUENCE [LARGE SCALE GENOMIC DNA]</scope>
    <source>
        <strain evidence="2">wild</strain>
    </source>
</reference>
<proteinExistence type="predicted"/>
<dbReference type="AlphaFoldDB" id="A0A6J8BV85"/>
<dbReference type="PANTHER" id="PTHR33845:SF1">
    <property type="entry name" value="C2H2-TYPE DOMAIN-CONTAINING PROTEIN"/>
    <property type="match status" value="1"/>
</dbReference>
<name>A0A6J8BV85_MYTCO</name>
<sequence>MYQREGGRPNQSQEEDRICINCRRKLLDNIEEPKKITADKDDFEKYTSNQDKPYDLRETLLIYHSDNFQSSYMVTDQSSQNTISSSQNTASTIEDYNREHYVDLLNNYLNSRKVSAISLPIQSWKDSSKRTKRRYQGLFKECFYTIIDTFFPGEYDDIFDNICEDDEYQDEDDNGSSKMITALVESYDKSSAWQVRRQVLSVLAIKLSFKQLINYLLGLTEYRYYVAQKHSILYGCAIPPATVRKSLEGLDYFVAERSRGFQDLQDIVLSEGYPETSNGTELNRLLLEAKRYMKTDYKVHVSEENEVADHCRKYALSSTKEEHFKKKCNHDHNKVCESCEQLQELLHGILKEVDIANFTDQQTRDDIVYRAKQAVESIFLWKSHILRARNQEATKSFLVNSMKEDEIFVVFVWAMKYLPRKYREDQLDWFGKRGISWHISVCFRRNAEELQSLTFVHIFDSQISQDSKTTSATICDVLNNVLKNNPEVKAVHLWSDNAAFYKYADTFINIHYNKSSKGDIASYNFCEAQDGKGACDRAAATFKSGIKRFVNQGNDVVNAKQIKTVSIQEFFLFLDNDVVISSIFETYMADGRI</sequence>
<dbReference type="Proteomes" id="UP000507470">
    <property type="component" value="Unassembled WGS sequence"/>
</dbReference>
<evidence type="ECO:0000313" key="2">
    <source>
        <dbReference type="Proteomes" id="UP000507470"/>
    </source>
</evidence>